<proteinExistence type="predicted"/>
<dbReference type="EMBL" id="BMAW01024151">
    <property type="protein sequence ID" value="GFT86650.1"/>
    <property type="molecule type" value="Genomic_DNA"/>
</dbReference>
<reference evidence="3" key="1">
    <citation type="submission" date="2020-08" db="EMBL/GenBank/DDBJ databases">
        <title>Multicomponent nature underlies the extraordinary mechanical properties of spider dragline silk.</title>
        <authorList>
            <person name="Kono N."/>
            <person name="Nakamura H."/>
            <person name="Mori M."/>
            <person name="Yoshida Y."/>
            <person name="Ohtoshi R."/>
            <person name="Malay A.D."/>
            <person name="Moran D.A.P."/>
            <person name="Tomita M."/>
            <person name="Numata K."/>
            <person name="Arakawa K."/>
        </authorList>
    </citation>
    <scope>NUCLEOTIDE SEQUENCE</scope>
</reference>
<organism evidence="3 4">
    <name type="scientific">Nephila pilipes</name>
    <name type="common">Giant wood spider</name>
    <name type="synonym">Nephila maculata</name>
    <dbReference type="NCBI Taxonomy" id="299642"/>
    <lineage>
        <taxon>Eukaryota</taxon>
        <taxon>Metazoa</taxon>
        <taxon>Ecdysozoa</taxon>
        <taxon>Arthropoda</taxon>
        <taxon>Chelicerata</taxon>
        <taxon>Arachnida</taxon>
        <taxon>Araneae</taxon>
        <taxon>Araneomorphae</taxon>
        <taxon>Entelegynae</taxon>
        <taxon>Araneoidea</taxon>
        <taxon>Nephilidae</taxon>
        <taxon>Nephila</taxon>
    </lineage>
</organism>
<name>A0A8X6PSB7_NEPPI</name>
<accession>A0A8X6PSB7</accession>
<protein>
    <submittedName>
        <fullName evidence="3">Uncharacterized protein</fullName>
    </submittedName>
</protein>
<feature type="region of interest" description="Disordered" evidence="1">
    <location>
        <begin position="1"/>
        <end position="58"/>
    </location>
</feature>
<gene>
    <name evidence="3" type="ORF">NPIL_642311</name>
</gene>
<dbReference type="AlphaFoldDB" id="A0A8X6PSB7"/>
<keyword evidence="2" id="KW-0812">Transmembrane</keyword>
<evidence type="ECO:0000256" key="1">
    <source>
        <dbReference type="SAM" id="MobiDB-lite"/>
    </source>
</evidence>
<sequence>MLEHSCSNRKNKFSGKQGGGESSSHLPREKLKPSRKLQSAEKRKAPPRYSSHPLFSTGKSKHIPLLSDSNPVGTCEEYSVHSTGKETRALSDTGFVPATIKIKNNSNDFRLCISPSRITFAKYICCLPERSDLWMRVTCMRTRFHTVDIFFCCCFWFCVLPLAEVE</sequence>
<keyword evidence="4" id="KW-1185">Reference proteome</keyword>
<comment type="caution">
    <text evidence="3">The sequence shown here is derived from an EMBL/GenBank/DDBJ whole genome shotgun (WGS) entry which is preliminary data.</text>
</comment>
<keyword evidence="2" id="KW-1133">Transmembrane helix</keyword>
<evidence type="ECO:0000256" key="2">
    <source>
        <dbReference type="SAM" id="Phobius"/>
    </source>
</evidence>
<dbReference type="Proteomes" id="UP000887013">
    <property type="component" value="Unassembled WGS sequence"/>
</dbReference>
<keyword evidence="2" id="KW-0472">Membrane</keyword>
<feature type="compositionally biased region" description="Basic and acidic residues" evidence="1">
    <location>
        <begin position="26"/>
        <end position="44"/>
    </location>
</feature>
<evidence type="ECO:0000313" key="4">
    <source>
        <dbReference type="Proteomes" id="UP000887013"/>
    </source>
</evidence>
<evidence type="ECO:0000313" key="3">
    <source>
        <dbReference type="EMBL" id="GFT86650.1"/>
    </source>
</evidence>
<feature type="transmembrane region" description="Helical" evidence="2">
    <location>
        <begin position="144"/>
        <end position="163"/>
    </location>
</feature>